<comment type="caution">
    <text evidence="3">The sequence shown here is derived from an EMBL/GenBank/DDBJ whole genome shotgun (WGS) entry which is preliminary data.</text>
</comment>
<dbReference type="InterPro" id="IPR005537">
    <property type="entry name" value="RAMP_III_fam"/>
</dbReference>
<protein>
    <submittedName>
        <fullName evidence="3">TIGR03986 family CRISPR-associated RAMP protein</fullName>
    </submittedName>
</protein>
<evidence type="ECO:0000259" key="2">
    <source>
        <dbReference type="Pfam" id="PF03787"/>
    </source>
</evidence>
<reference evidence="3 4" key="1">
    <citation type="submission" date="2020-08" db="EMBL/GenBank/DDBJ databases">
        <title>Genome public.</title>
        <authorList>
            <person name="Liu C."/>
            <person name="Sun Q."/>
        </authorList>
    </citation>
    <scope>NUCLEOTIDE SEQUENCE [LARGE SCALE GENOMIC DNA]</scope>
    <source>
        <strain evidence="3 4">3_YM_SP_D4_24.mj</strain>
    </source>
</reference>
<evidence type="ECO:0000256" key="1">
    <source>
        <dbReference type="ARBA" id="ARBA00023118"/>
    </source>
</evidence>
<dbReference type="Pfam" id="PF03787">
    <property type="entry name" value="RAMPs"/>
    <property type="match status" value="1"/>
</dbReference>
<proteinExistence type="predicted"/>
<dbReference type="Proteomes" id="UP000661649">
    <property type="component" value="Unassembled WGS sequence"/>
</dbReference>
<gene>
    <name evidence="3" type="ORF">H8712_03960</name>
</gene>
<name>A0ABR7P8Q7_9FIRM</name>
<sequence length="561" mass="65654">MGDYFVNPYNFISFPKEKAKAYTDLDRHTGFIEYTVTTKTPLFIPNSSSESAFQESKKEADHKSYDFFSYQDLDPTKNYENQYFTPVIPGSEIRGVVRSVYETLTDSCMGILNSDDYPVNRKIGGFEKGTLRKNLRGELDLLDEAGTEKEKNLSKENVEKRMFYAMEAYLQQEDEEKKEKYIQYKAKFQDFKQKGGTIEIRYSYLASKESEEKILYLAPFIEEDTKKEEKPKKKKGKKTKKEKEASIHTIGELAGKFVPCEENYCPACDLFGYVGKTNELSRSSKIRFSDLYVTEEKNAEEYYLCNKKTLQILGGPRLGNVEFYLERPKGAKIWTYDYYVTDKNELRIEKGRLRGRKYYWHHRKTKLPKEVEPSNLNKTIRPVKEGISFKGKLYFEKISEKQLKQLIWILNSGTEELGLKLGGAKPLGLGSVSLKVESVEERKITVQNGKIEYKMEEQKLFPVSYEDAQFSKEVKAEFYKIAGLKSVPENIEITYPRVESQKNTEELTEGFKWFAENHSMEKQREKSEIKNRLPYILEEDFSLPYYSEKKEEEKKEKNKRK</sequence>
<dbReference type="EMBL" id="JACRTP010000001">
    <property type="protein sequence ID" value="MBC8627777.1"/>
    <property type="molecule type" value="Genomic_DNA"/>
</dbReference>
<dbReference type="InterPro" id="IPR023825">
    <property type="entry name" value="CRISPR-assoc_RAMP_BGP1436"/>
</dbReference>
<feature type="domain" description="CRISPR type III-associated protein" evidence="2">
    <location>
        <begin position="35"/>
        <end position="433"/>
    </location>
</feature>
<organism evidence="3 4">
    <name type="scientific">Blautia stercoris</name>
    <dbReference type="NCBI Taxonomy" id="871664"/>
    <lineage>
        <taxon>Bacteria</taxon>
        <taxon>Bacillati</taxon>
        <taxon>Bacillota</taxon>
        <taxon>Clostridia</taxon>
        <taxon>Lachnospirales</taxon>
        <taxon>Lachnospiraceae</taxon>
        <taxon>Blautia</taxon>
    </lineage>
</organism>
<keyword evidence="4" id="KW-1185">Reference proteome</keyword>
<dbReference type="NCBIfam" id="TIGR03986">
    <property type="entry name" value="TIGR03986 family CRISPR-associated RAMP protein"/>
    <property type="match status" value="1"/>
</dbReference>
<evidence type="ECO:0000313" key="4">
    <source>
        <dbReference type="Proteomes" id="UP000661649"/>
    </source>
</evidence>
<evidence type="ECO:0000313" key="3">
    <source>
        <dbReference type="EMBL" id="MBC8627777.1"/>
    </source>
</evidence>
<accession>A0ABR7P8Q7</accession>
<dbReference type="RefSeq" id="WP_117455128.1">
    <property type="nucleotide sequence ID" value="NZ_JACRTP010000001.1"/>
</dbReference>
<keyword evidence="1" id="KW-0051">Antiviral defense</keyword>